<comment type="caution">
    <text evidence="2">The sequence shown here is derived from an EMBL/GenBank/DDBJ whole genome shotgun (WGS) entry which is preliminary data.</text>
</comment>
<accession>A0A7J5XCT3</accession>
<dbReference type="EMBL" id="JAAKFY010000025">
    <property type="protein sequence ID" value="KAF3834814.1"/>
    <property type="molecule type" value="Genomic_DNA"/>
</dbReference>
<keyword evidence="1" id="KW-1133">Transmembrane helix</keyword>
<keyword evidence="1" id="KW-0812">Transmembrane</keyword>
<feature type="transmembrane region" description="Helical" evidence="1">
    <location>
        <begin position="121"/>
        <end position="146"/>
    </location>
</feature>
<keyword evidence="3" id="KW-1185">Reference proteome</keyword>
<evidence type="ECO:0000313" key="2">
    <source>
        <dbReference type="EMBL" id="KAF3834814.1"/>
    </source>
</evidence>
<organism evidence="2 3">
    <name type="scientific">Dissostichus mawsoni</name>
    <name type="common">Antarctic cod</name>
    <dbReference type="NCBI Taxonomy" id="36200"/>
    <lineage>
        <taxon>Eukaryota</taxon>
        <taxon>Metazoa</taxon>
        <taxon>Chordata</taxon>
        <taxon>Craniata</taxon>
        <taxon>Vertebrata</taxon>
        <taxon>Euteleostomi</taxon>
        <taxon>Actinopterygii</taxon>
        <taxon>Neopterygii</taxon>
        <taxon>Teleostei</taxon>
        <taxon>Neoteleostei</taxon>
        <taxon>Acanthomorphata</taxon>
        <taxon>Eupercaria</taxon>
        <taxon>Perciformes</taxon>
        <taxon>Notothenioidei</taxon>
        <taxon>Nototheniidae</taxon>
        <taxon>Dissostichus</taxon>
    </lineage>
</organism>
<protein>
    <recommendedName>
        <fullName evidence="4">Transmembrane protein</fullName>
    </recommendedName>
</protein>
<dbReference type="AlphaFoldDB" id="A0A7J5XCT3"/>
<reference evidence="2 3" key="1">
    <citation type="submission" date="2020-03" db="EMBL/GenBank/DDBJ databases">
        <title>Dissostichus mawsoni Genome sequencing and assembly.</title>
        <authorList>
            <person name="Park H."/>
        </authorList>
    </citation>
    <scope>NUCLEOTIDE SEQUENCE [LARGE SCALE GENOMIC DNA]</scope>
    <source>
        <strain evidence="2">DM0001</strain>
        <tissue evidence="2">Muscle</tissue>
    </source>
</reference>
<feature type="transmembrane region" description="Helical" evidence="1">
    <location>
        <begin position="86"/>
        <end position="109"/>
    </location>
</feature>
<proteinExistence type="predicted"/>
<name>A0A7J5XCT3_DISMA</name>
<evidence type="ECO:0000313" key="3">
    <source>
        <dbReference type="Proteomes" id="UP000518266"/>
    </source>
</evidence>
<evidence type="ECO:0000256" key="1">
    <source>
        <dbReference type="SAM" id="Phobius"/>
    </source>
</evidence>
<sequence length="160" mass="18096">MRGEESGERQTESRRRRAVIGMMRSERAGRESRTLHFPGYPPQDSNNTTSWWQLGDFPGDALLRTNLSSSSSVIFIFFCRRHYRHIHVYLLSSLIPTCLHLSSAAFLSVSACSARSMAFSLSSFSICIFFLMASMVPARLDFLLFLRCESAASKRALLLC</sequence>
<dbReference type="Proteomes" id="UP000518266">
    <property type="component" value="Unassembled WGS sequence"/>
</dbReference>
<gene>
    <name evidence="2" type="ORF">F7725_027372</name>
</gene>
<keyword evidence="1" id="KW-0472">Membrane</keyword>
<evidence type="ECO:0008006" key="4">
    <source>
        <dbReference type="Google" id="ProtNLM"/>
    </source>
</evidence>